<dbReference type="GO" id="GO:0004842">
    <property type="term" value="F:ubiquitin-protein transferase activity"/>
    <property type="evidence" value="ECO:0007669"/>
    <property type="project" value="InterPro"/>
</dbReference>
<dbReference type="PANTHER" id="PTHR47358">
    <property type="entry name" value="E3 UBIQUITIN-PROTEIN LIGASE HOS1"/>
    <property type="match status" value="1"/>
</dbReference>
<evidence type="ECO:0000256" key="3">
    <source>
        <dbReference type="SAM" id="MobiDB-lite"/>
    </source>
</evidence>
<feature type="domain" description="ELYS-like" evidence="4">
    <location>
        <begin position="451"/>
        <end position="564"/>
    </location>
</feature>
<gene>
    <name evidence="5" type="ORF">E1A91_D03G186700v1</name>
</gene>
<sequence length="585" mass="67078">MRKHEINGPVHPSSSGCKGRTVRSPAHQPNFNSRAVQEALEYLASVELSELFNEAKIEYCRATRDLRRCGRYLKYVLNSCGHASLCAECCQRCDLCPICRILLASGNNRLRLRLFDECIDAGLISRRYGDIFQNKEDRDDQMNADVQRLYSFFDVSLENNLVSLVCHYVTDICMDETAVSSDAITALLLDEKVVKDWSSGSLKILQQNFNRYVSLNNYLKVGEMEKSLTLSGILEVLESSFKGRPLAQLHDLHHLQESILKTKQHLEIIMWCIRLQFLEHVRSRHANFTSWHNLVREIKSAATARAWPDVVDRSADSTRQDGSLFTEDALANLDIEQAYDQELGEESHFTFLLRDSASFSRSKIEGLIGCYPFESLQAAVDILFLRGSSDLVVAKQAIFVYYLFDRHWSRPEEEWRDIVDDFATSFGINRHSLVESFILCLLDNHTDEALQNPEAAHMVLRWSGRDGGSQLVSLSETVTVVWVKVECRLLTEAFTYQRMLCTKVREKNFKYGPSEDGQCRSWMDWTEILVSELCCLCIRRNLVDRIIELPWNSDEEKYIHKCRLDCATDDPSSANGSLLVVFKLQ</sequence>
<dbReference type="InterPro" id="IPR025151">
    <property type="entry name" value="ELYS_dom"/>
</dbReference>
<evidence type="ECO:0000259" key="4">
    <source>
        <dbReference type="Pfam" id="PF13934"/>
    </source>
</evidence>
<dbReference type="PROSITE" id="PS51257">
    <property type="entry name" value="PROKAR_LIPOPROTEIN"/>
    <property type="match status" value="1"/>
</dbReference>
<protein>
    <recommendedName>
        <fullName evidence="4">ELYS-like domain-containing protein</fullName>
    </recommendedName>
</protein>
<feature type="domain" description="ELYS-like" evidence="4">
    <location>
        <begin position="324"/>
        <end position="447"/>
    </location>
</feature>
<name>A0A5D2VQW8_GOSMU</name>
<feature type="non-terminal residue" evidence="5">
    <location>
        <position position="585"/>
    </location>
</feature>
<organism evidence="5 6">
    <name type="scientific">Gossypium mustelinum</name>
    <name type="common">Cotton</name>
    <name type="synonym">Gossypium caicoense</name>
    <dbReference type="NCBI Taxonomy" id="34275"/>
    <lineage>
        <taxon>Eukaryota</taxon>
        <taxon>Viridiplantae</taxon>
        <taxon>Streptophyta</taxon>
        <taxon>Embryophyta</taxon>
        <taxon>Tracheophyta</taxon>
        <taxon>Spermatophyta</taxon>
        <taxon>Magnoliopsida</taxon>
        <taxon>eudicotyledons</taxon>
        <taxon>Gunneridae</taxon>
        <taxon>Pentapetalae</taxon>
        <taxon>rosids</taxon>
        <taxon>malvids</taxon>
        <taxon>Malvales</taxon>
        <taxon>Malvaceae</taxon>
        <taxon>Malvoideae</taxon>
        <taxon>Gossypium</taxon>
    </lineage>
</organism>
<dbReference type="AlphaFoldDB" id="A0A5D2VQW8"/>
<evidence type="ECO:0000256" key="1">
    <source>
        <dbReference type="ARBA" id="ARBA00004123"/>
    </source>
</evidence>
<dbReference type="PANTHER" id="PTHR47358:SF2">
    <property type="entry name" value="E3 UBIQUITIN-PROTEIN LIGASE HOS1"/>
    <property type="match status" value="1"/>
</dbReference>
<evidence type="ECO:0000256" key="2">
    <source>
        <dbReference type="ARBA" id="ARBA00023242"/>
    </source>
</evidence>
<dbReference type="EMBL" id="CM017651">
    <property type="protein sequence ID" value="TYI91360.1"/>
    <property type="molecule type" value="Genomic_DNA"/>
</dbReference>
<proteinExistence type="predicted"/>
<evidence type="ECO:0000313" key="5">
    <source>
        <dbReference type="EMBL" id="TYI91360.1"/>
    </source>
</evidence>
<accession>A0A5D2VQW8</accession>
<evidence type="ECO:0000313" key="6">
    <source>
        <dbReference type="Proteomes" id="UP000323597"/>
    </source>
</evidence>
<dbReference type="GO" id="GO:0005634">
    <property type="term" value="C:nucleus"/>
    <property type="evidence" value="ECO:0007669"/>
    <property type="project" value="UniProtKB-SubCell"/>
</dbReference>
<dbReference type="GO" id="GO:0016567">
    <property type="term" value="P:protein ubiquitination"/>
    <property type="evidence" value="ECO:0007669"/>
    <property type="project" value="InterPro"/>
</dbReference>
<dbReference type="Proteomes" id="UP000323597">
    <property type="component" value="Chromosome D03"/>
</dbReference>
<dbReference type="Pfam" id="PF13934">
    <property type="entry name" value="ELYS"/>
    <property type="match status" value="2"/>
</dbReference>
<keyword evidence="6" id="KW-1185">Reference proteome</keyword>
<keyword evidence="2" id="KW-0539">Nucleus</keyword>
<comment type="subcellular location">
    <subcellularLocation>
        <location evidence="1">Nucleus</location>
    </subcellularLocation>
</comment>
<feature type="region of interest" description="Disordered" evidence="3">
    <location>
        <begin position="1"/>
        <end position="25"/>
    </location>
</feature>
<reference evidence="5 6" key="1">
    <citation type="submission" date="2019-07" db="EMBL/GenBank/DDBJ databases">
        <title>WGS assembly of Gossypium mustelinum.</title>
        <authorList>
            <person name="Chen Z.J."/>
            <person name="Sreedasyam A."/>
            <person name="Ando A."/>
            <person name="Song Q."/>
            <person name="De L."/>
            <person name="Hulse-Kemp A."/>
            <person name="Ding M."/>
            <person name="Ye W."/>
            <person name="Kirkbride R."/>
            <person name="Jenkins J."/>
            <person name="Plott C."/>
            <person name="Lovell J."/>
            <person name="Lin Y.-M."/>
            <person name="Vaughn R."/>
            <person name="Liu B."/>
            <person name="Li W."/>
            <person name="Simpson S."/>
            <person name="Scheffler B."/>
            <person name="Saski C."/>
            <person name="Grover C."/>
            <person name="Hu G."/>
            <person name="Conover J."/>
            <person name="Carlson J."/>
            <person name="Shu S."/>
            <person name="Boston L."/>
            <person name="Williams M."/>
            <person name="Peterson D."/>
            <person name="Mcgee K."/>
            <person name="Jones D."/>
            <person name="Wendel J."/>
            <person name="Stelly D."/>
            <person name="Grimwood J."/>
            <person name="Schmutz J."/>
        </authorList>
    </citation>
    <scope>NUCLEOTIDE SEQUENCE [LARGE SCALE GENOMIC DNA]</scope>
    <source>
        <strain evidence="5">1408120.09</strain>
    </source>
</reference>
<dbReference type="InterPro" id="IPR044718">
    <property type="entry name" value="HOS1"/>
</dbReference>